<dbReference type="InterPro" id="IPR029787">
    <property type="entry name" value="Nucleotide_cyclase"/>
</dbReference>
<reference evidence="5" key="1">
    <citation type="submission" date="2019-04" db="EMBL/GenBank/DDBJ databases">
        <title>Draft genome sequence of Pseudonocardiaceae bacterium SL3-2-4.</title>
        <authorList>
            <person name="Ningsih F."/>
            <person name="Yokota A."/>
            <person name="Sakai Y."/>
            <person name="Nanatani K."/>
            <person name="Yabe S."/>
            <person name="Oetari A."/>
            <person name="Sjamsuridzal W."/>
        </authorList>
    </citation>
    <scope>NUCLEOTIDE SEQUENCE [LARGE SCALE GENOMIC DNA]</scope>
    <source>
        <strain evidence="5">SL3-2-4</strain>
    </source>
</reference>
<dbReference type="SMART" id="SM00267">
    <property type="entry name" value="GGDEF"/>
    <property type="match status" value="1"/>
</dbReference>
<dbReference type="RefSeq" id="WP_225978529.1">
    <property type="nucleotide sequence ID" value="NZ_BJFL01000020.1"/>
</dbReference>
<dbReference type="InterPro" id="IPR046342">
    <property type="entry name" value="CBS_dom_sf"/>
</dbReference>
<feature type="domain" description="EAL" evidence="2">
    <location>
        <begin position="1"/>
        <end position="240"/>
    </location>
</feature>
<evidence type="ECO:0000313" key="5">
    <source>
        <dbReference type="Proteomes" id="UP000298860"/>
    </source>
</evidence>
<dbReference type="SUPFAM" id="SSF54631">
    <property type="entry name" value="CBS-domain pair"/>
    <property type="match status" value="1"/>
</dbReference>
<evidence type="ECO:0000259" key="3">
    <source>
        <dbReference type="PROSITE" id="PS50887"/>
    </source>
</evidence>
<sequence length="576" mass="60755">MGAVAVALDHVRVSYQPLLNLHTGGVVAMEATVRVTARTADDLRRQVGRENPRARVDVALAATAIRAAAEYRTALPTHVNLAASTVDRPEELGPVLDAVREGGHRPRDVVVEIGAPFDGLARADFIHGLSLLRRAGLRVAFDDLGDAGTPLGLIIEAGPELLKLDAATVARLPDAAAQRAVAGSIAHLASRIGAQVVGIGVATEAQLTALRAAGGHLAQGDLLAPASRRPLAAATLSETMTALIEPESAVSPARDPGPLVTDFVHAATMLREDVTAHTAWSALADRPLANSVILTDEQRRPRAFLDRTRFLLSLSGPHGHALYTRRLARRLADPPFVVRADCTALGLLQMLAGVERVRRHDDIVVVDDHYAVLGVVQVGDVVRGLVDHQVRYATALNPLTRLPGSDEVGQDIERRLAAGETFAVGWLDVDGFKSVNDTGGFAAGNELIRALGRALTDVAATLPGVAVGHVGGDDFLIAAGLEQLGPLASTLLDTPFTAAGREVTLSLATLVCSAGAVRDYRDVSARLAPLKRHAKALPGTSWVMGRLDTDRVDVLRGSPLPAHPRPGRRRHVSGAR</sequence>
<dbReference type="InterPro" id="IPR043128">
    <property type="entry name" value="Rev_trsase/Diguanyl_cyclase"/>
</dbReference>
<dbReference type="InterPro" id="IPR035919">
    <property type="entry name" value="EAL_sf"/>
</dbReference>
<proteinExistence type="predicted"/>
<dbReference type="PROSITE" id="PS50883">
    <property type="entry name" value="EAL"/>
    <property type="match status" value="1"/>
</dbReference>
<name>A0A4D4J919_9PSEU</name>
<dbReference type="AlphaFoldDB" id="A0A4D4J919"/>
<dbReference type="Pfam" id="PF00990">
    <property type="entry name" value="GGDEF"/>
    <property type="match status" value="1"/>
</dbReference>
<accession>A0A4D4J919</accession>
<dbReference type="InterPro" id="IPR001633">
    <property type="entry name" value="EAL_dom"/>
</dbReference>
<evidence type="ECO:0000256" key="1">
    <source>
        <dbReference type="SAM" id="MobiDB-lite"/>
    </source>
</evidence>
<dbReference type="Gene3D" id="3.20.20.450">
    <property type="entry name" value="EAL domain"/>
    <property type="match status" value="1"/>
</dbReference>
<organism evidence="4 5">
    <name type="scientific">Gandjariella thermophila</name>
    <dbReference type="NCBI Taxonomy" id="1931992"/>
    <lineage>
        <taxon>Bacteria</taxon>
        <taxon>Bacillati</taxon>
        <taxon>Actinomycetota</taxon>
        <taxon>Actinomycetes</taxon>
        <taxon>Pseudonocardiales</taxon>
        <taxon>Pseudonocardiaceae</taxon>
        <taxon>Gandjariella</taxon>
    </lineage>
</organism>
<feature type="domain" description="GGDEF" evidence="3">
    <location>
        <begin position="420"/>
        <end position="548"/>
    </location>
</feature>
<gene>
    <name evidence="4" type="ORF">GTS_36670</name>
</gene>
<dbReference type="PANTHER" id="PTHR33121:SF70">
    <property type="entry name" value="SIGNALING PROTEIN YKOW"/>
    <property type="match status" value="1"/>
</dbReference>
<dbReference type="InterPro" id="IPR050706">
    <property type="entry name" value="Cyclic-di-GMP_PDE-like"/>
</dbReference>
<dbReference type="SUPFAM" id="SSF141868">
    <property type="entry name" value="EAL domain-like"/>
    <property type="match status" value="1"/>
</dbReference>
<dbReference type="EMBL" id="BJFL01000020">
    <property type="protein sequence ID" value="GDY32034.1"/>
    <property type="molecule type" value="Genomic_DNA"/>
</dbReference>
<dbReference type="Gene3D" id="3.30.70.270">
    <property type="match status" value="1"/>
</dbReference>
<dbReference type="CDD" id="cd01948">
    <property type="entry name" value="EAL"/>
    <property type="match status" value="1"/>
</dbReference>
<feature type="region of interest" description="Disordered" evidence="1">
    <location>
        <begin position="556"/>
        <end position="576"/>
    </location>
</feature>
<dbReference type="PANTHER" id="PTHR33121">
    <property type="entry name" value="CYCLIC DI-GMP PHOSPHODIESTERASE PDEF"/>
    <property type="match status" value="1"/>
</dbReference>
<dbReference type="PROSITE" id="PS50887">
    <property type="entry name" value="GGDEF"/>
    <property type="match status" value="1"/>
</dbReference>
<evidence type="ECO:0000259" key="2">
    <source>
        <dbReference type="PROSITE" id="PS50883"/>
    </source>
</evidence>
<dbReference type="InterPro" id="IPR000160">
    <property type="entry name" value="GGDEF_dom"/>
</dbReference>
<dbReference type="SMART" id="SM00052">
    <property type="entry name" value="EAL"/>
    <property type="match status" value="1"/>
</dbReference>
<keyword evidence="5" id="KW-1185">Reference proteome</keyword>
<dbReference type="GO" id="GO:0071111">
    <property type="term" value="F:cyclic-guanylate-specific phosphodiesterase activity"/>
    <property type="evidence" value="ECO:0007669"/>
    <property type="project" value="InterPro"/>
</dbReference>
<dbReference type="Proteomes" id="UP000298860">
    <property type="component" value="Unassembled WGS sequence"/>
</dbReference>
<comment type="caution">
    <text evidence="4">The sequence shown here is derived from an EMBL/GenBank/DDBJ whole genome shotgun (WGS) entry which is preliminary data.</text>
</comment>
<feature type="compositionally biased region" description="Basic residues" evidence="1">
    <location>
        <begin position="565"/>
        <end position="576"/>
    </location>
</feature>
<dbReference type="SUPFAM" id="SSF55073">
    <property type="entry name" value="Nucleotide cyclase"/>
    <property type="match status" value="1"/>
</dbReference>
<protein>
    <submittedName>
        <fullName evidence="4">GGDEF domain-containing protein</fullName>
    </submittedName>
</protein>
<dbReference type="Pfam" id="PF00563">
    <property type="entry name" value="EAL"/>
    <property type="match status" value="1"/>
</dbReference>
<evidence type="ECO:0000313" key="4">
    <source>
        <dbReference type="EMBL" id="GDY32034.1"/>
    </source>
</evidence>